<evidence type="ECO:0008006" key="3">
    <source>
        <dbReference type="Google" id="ProtNLM"/>
    </source>
</evidence>
<sequence>MKWSILIFFFASKLIASDNDLYKEAYEMEAKNTLFAIPLYENTLQKTNSKNLQKAAANRLFYLYKKHYKLIDAIFLGSRYSHLISSKEKANIWKAITDIYRPMSYSKLTTAYSLAMRSSAENYQDLENFLKEESQTQIFDFVFLVLYKRRQYPLLRLLLQPENPLANNLFYSGLIAIKVDEDSGKDFLNKHSQRFDTDDSHRSDLFYLVGTFYRHLGEFAQSARYFRMSGSFSRKEKGDLEAAKSLALGGFLSEACQSFQFPNATHDEYSQIFQLFCHKKDRAYLLDIKPSLQLLNKKEGGEFIQKILLAIEQGDI</sequence>
<gene>
    <name evidence="1" type="ORF">LPTSP4_15910</name>
</gene>
<dbReference type="Proteomes" id="UP000245133">
    <property type="component" value="Unassembled WGS sequence"/>
</dbReference>
<reference evidence="1 2" key="1">
    <citation type="submission" date="2018-02" db="EMBL/GenBank/DDBJ databases">
        <title>Novel Leptospira species isolated from soil and water in Japan.</title>
        <authorList>
            <person name="Nakao R."/>
            <person name="Masuzawa T."/>
        </authorList>
    </citation>
    <scope>NUCLEOTIDE SEQUENCE [LARGE SCALE GENOMIC DNA]</scope>
    <source>
        <strain evidence="1 2">YH101</strain>
    </source>
</reference>
<evidence type="ECO:0000313" key="2">
    <source>
        <dbReference type="Proteomes" id="UP000245133"/>
    </source>
</evidence>
<keyword evidence="2" id="KW-1185">Reference proteome</keyword>
<accession>A0A2P2DZL6</accession>
<organism evidence="1 2">
    <name type="scientific">Leptospira ryugenii</name>
    <dbReference type="NCBI Taxonomy" id="1917863"/>
    <lineage>
        <taxon>Bacteria</taxon>
        <taxon>Pseudomonadati</taxon>
        <taxon>Spirochaetota</taxon>
        <taxon>Spirochaetia</taxon>
        <taxon>Leptospirales</taxon>
        <taxon>Leptospiraceae</taxon>
        <taxon>Leptospira</taxon>
    </lineage>
</organism>
<dbReference type="AlphaFoldDB" id="A0A2P2DZL6"/>
<dbReference type="RefSeq" id="WP_108975495.1">
    <property type="nucleotide sequence ID" value="NZ_BFBB01000003.1"/>
</dbReference>
<name>A0A2P2DZL6_9LEPT</name>
<dbReference type="OrthoDB" id="337896at2"/>
<evidence type="ECO:0000313" key="1">
    <source>
        <dbReference type="EMBL" id="GBF50068.1"/>
    </source>
</evidence>
<protein>
    <recommendedName>
        <fullName evidence="3">Tetratricopeptide repeat protein</fullName>
    </recommendedName>
</protein>
<proteinExistence type="predicted"/>
<comment type="caution">
    <text evidence="1">The sequence shown here is derived from an EMBL/GenBank/DDBJ whole genome shotgun (WGS) entry which is preliminary data.</text>
</comment>
<dbReference type="EMBL" id="BFBB01000003">
    <property type="protein sequence ID" value="GBF50068.1"/>
    <property type="molecule type" value="Genomic_DNA"/>
</dbReference>